<evidence type="ECO:0000313" key="4">
    <source>
        <dbReference type="Proteomes" id="UP001596997"/>
    </source>
</evidence>
<evidence type="ECO:0000256" key="1">
    <source>
        <dbReference type="ARBA" id="ARBA00022679"/>
    </source>
</evidence>
<comment type="caution">
    <text evidence="3">The sequence shown here is derived from an EMBL/GenBank/DDBJ whole genome shotgun (WGS) entry which is preliminary data.</text>
</comment>
<name>A0ABW3I155_9FLAO</name>
<dbReference type="Proteomes" id="UP001596997">
    <property type="component" value="Unassembled WGS sequence"/>
</dbReference>
<dbReference type="Pfam" id="PF00561">
    <property type="entry name" value="Abhydrolase_1"/>
    <property type="match status" value="1"/>
</dbReference>
<gene>
    <name evidence="3" type="ORF">ACFQ1O_05960</name>
</gene>
<evidence type="ECO:0000313" key="3">
    <source>
        <dbReference type="EMBL" id="MFD0963540.1"/>
    </source>
</evidence>
<dbReference type="InterPro" id="IPR029058">
    <property type="entry name" value="AB_hydrolase_fold"/>
</dbReference>
<dbReference type="PANTHER" id="PTHR32268">
    <property type="entry name" value="HOMOSERINE O-ACETYLTRANSFERASE"/>
    <property type="match status" value="1"/>
</dbReference>
<dbReference type="Gene3D" id="3.40.50.1820">
    <property type="entry name" value="alpha/beta hydrolase"/>
    <property type="match status" value="1"/>
</dbReference>
<evidence type="ECO:0000259" key="2">
    <source>
        <dbReference type="Pfam" id="PF00561"/>
    </source>
</evidence>
<organism evidence="3 4">
    <name type="scientific">Pseudofulvibacter geojedonensis</name>
    <dbReference type="NCBI Taxonomy" id="1123758"/>
    <lineage>
        <taxon>Bacteria</taxon>
        <taxon>Pseudomonadati</taxon>
        <taxon>Bacteroidota</taxon>
        <taxon>Flavobacteriia</taxon>
        <taxon>Flavobacteriales</taxon>
        <taxon>Flavobacteriaceae</taxon>
        <taxon>Pseudofulvibacter</taxon>
    </lineage>
</organism>
<dbReference type="EMBL" id="JBHTJM010000006">
    <property type="protein sequence ID" value="MFD0963540.1"/>
    <property type="molecule type" value="Genomic_DNA"/>
</dbReference>
<accession>A0ABW3I155</accession>
<keyword evidence="1" id="KW-0808">Transferase</keyword>
<sequence length="325" mass="36813">MSKKDLHTITIPSYTTISGNKFDNLPLSYQVFGQTIGTSPIVLVNHALTGNSNVLDWWKEVVGENRLIDINRFTILAFNIPGNGYDGFLLNDFTSFVLKDIAKLFKIGLDKLGITKLFACIGGSIGGALAWELGALSPNLIENLIPIATDWKTTDWLKANLTVQELILNNSTNPVHDARIHAMNLYRTPASYKTKFNRTYNEETEIANVDSWLFHHGNKLSERFELKAYKLVNYLLGTVDITRNGETFLEIASRIKGNIIIVGIDTDLFFLANENRETYEELSTRKPNVQYHEIQSIHGHDAFLIEYSQLNSILKNIFTKELQKK</sequence>
<dbReference type="GO" id="GO:0016787">
    <property type="term" value="F:hydrolase activity"/>
    <property type="evidence" value="ECO:0007669"/>
    <property type="project" value="UniProtKB-KW"/>
</dbReference>
<keyword evidence="3" id="KW-0378">Hydrolase</keyword>
<dbReference type="RefSeq" id="WP_377714358.1">
    <property type="nucleotide sequence ID" value="NZ_JBHTJM010000006.1"/>
</dbReference>
<dbReference type="InterPro" id="IPR008220">
    <property type="entry name" value="HAT_MetX-like"/>
</dbReference>
<feature type="domain" description="AB hydrolase-1" evidence="2">
    <location>
        <begin position="40"/>
        <end position="293"/>
    </location>
</feature>
<dbReference type="PIRSF" id="PIRSF000443">
    <property type="entry name" value="Homoser_Ac_trans"/>
    <property type="match status" value="1"/>
</dbReference>
<protein>
    <submittedName>
        <fullName evidence="3">Alpha/beta fold hydrolase</fullName>
    </submittedName>
</protein>
<proteinExistence type="predicted"/>
<dbReference type="PANTHER" id="PTHR32268:SF11">
    <property type="entry name" value="HOMOSERINE O-ACETYLTRANSFERASE"/>
    <property type="match status" value="1"/>
</dbReference>
<dbReference type="InterPro" id="IPR000073">
    <property type="entry name" value="AB_hydrolase_1"/>
</dbReference>
<keyword evidence="4" id="KW-1185">Reference proteome</keyword>
<dbReference type="SUPFAM" id="SSF53474">
    <property type="entry name" value="alpha/beta-Hydrolases"/>
    <property type="match status" value="1"/>
</dbReference>
<reference evidence="4" key="1">
    <citation type="journal article" date="2019" name="Int. J. Syst. Evol. Microbiol.">
        <title>The Global Catalogue of Microorganisms (GCM) 10K type strain sequencing project: providing services to taxonomists for standard genome sequencing and annotation.</title>
        <authorList>
            <consortium name="The Broad Institute Genomics Platform"/>
            <consortium name="The Broad Institute Genome Sequencing Center for Infectious Disease"/>
            <person name="Wu L."/>
            <person name="Ma J."/>
        </authorList>
    </citation>
    <scope>NUCLEOTIDE SEQUENCE [LARGE SCALE GENOMIC DNA]</scope>
    <source>
        <strain evidence="4">CCUG 62114</strain>
    </source>
</reference>